<keyword evidence="3" id="KW-1133">Transmembrane helix</keyword>
<evidence type="ECO:0000256" key="2">
    <source>
        <dbReference type="ARBA" id="ARBA00023287"/>
    </source>
</evidence>
<dbReference type="Pfam" id="PF15980">
    <property type="entry name" value="ComGF"/>
    <property type="match status" value="1"/>
</dbReference>
<sequence>MIKDTKGFTLMEVLLSLSILLTALVVLVPLMNYLRPLEWNGDWQTHQYIQLLQEELNTASSVNVQKNNLHYTNIEGSIVSIEQYRNLVRRRVSGKGHETLLFDIRDMTFFFKSDVLHVKIEYEGGERFEKTLYVPGK</sequence>
<keyword evidence="2" id="KW-0178">Competence</keyword>
<proteinExistence type="predicted"/>
<keyword evidence="3" id="KW-0812">Transmembrane</keyword>
<dbReference type="NCBIfam" id="NF041002">
    <property type="entry name" value="pilin_ComGF"/>
    <property type="match status" value="1"/>
</dbReference>
<keyword evidence="5" id="KW-1185">Reference proteome</keyword>
<evidence type="ECO:0000313" key="4">
    <source>
        <dbReference type="EMBL" id="PBB04705.1"/>
    </source>
</evidence>
<dbReference type="InterPro" id="IPR016977">
    <property type="entry name" value="ComGF"/>
</dbReference>
<gene>
    <name evidence="4" type="ORF">CKW00_12750</name>
</gene>
<evidence type="ECO:0000256" key="3">
    <source>
        <dbReference type="SAM" id="Phobius"/>
    </source>
</evidence>
<comment type="caution">
    <text evidence="4">The sequence shown here is derived from an EMBL/GenBank/DDBJ whole genome shotgun (WGS) entry which is preliminary data.</text>
</comment>
<evidence type="ECO:0000313" key="5">
    <source>
        <dbReference type="Proteomes" id="UP000217561"/>
    </source>
</evidence>
<dbReference type="RefSeq" id="WP_095822879.1">
    <property type="nucleotide sequence ID" value="NZ_NSGH01000030.1"/>
</dbReference>
<keyword evidence="3" id="KW-0472">Membrane</keyword>
<accession>A0ABX4HPR5</accession>
<feature type="transmembrane region" description="Helical" evidence="3">
    <location>
        <begin position="13"/>
        <end position="34"/>
    </location>
</feature>
<comment type="subcellular location">
    <subcellularLocation>
        <location evidence="1">Cell surface</location>
    </subcellularLocation>
</comment>
<protein>
    <recommendedName>
        <fullName evidence="6">Competence protein ComGF</fullName>
    </recommendedName>
</protein>
<evidence type="ECO:0008006" key="6">
    <source>
        <dbReference type="Google" id="ProtNLM"/>
    </source>
</evidence>
<reference evidence="4 5" key="1">
    <citation type="submission" date="2017-08" db="EMBL/GenBank/DDBJ databases">
        <title>Salimicrobium alkalisoli sp. nov., isolated from saline alkaline soil.</title>
        <authorList>
            <person name="Zhang G."/>
            <person name="Xiong Q."/>
        </authorList>
    </citation>
    <scope>NUCLEOTIDE SEQUENCE [LARGE SCALE GENOMIC DNA]</scope>
    <source>
        <strain evidence="4 5">WN024</strain>
    </source>
</reference>
<organism evidence="4 5">
    <name type="scientific">Salimicrobium humidisoli</name>
    <dbReference type="NCBI Taxonomy" id="2029857"/>
    <lineage>
        <taxon>Bacteria</taxon>
        <taxon>Bacillati</taxon>
        <taxon>Bacillota</taxon>
        <taxon>Bacilli</taxon>
        <taxon>Bacillales</taxon>
        <taxon>Bacillaceae</taxon>
        <taxon>Salimicrobium</taxon>
    </lineage>
</organism>
<dbReference type="InterPro" id="IPR012902">
    <property type="entry name" value="N_methyl_site"/>
</dbReference>
<dbReference type="EMBL" id="NSGH01000030">
    <property type="protein sequence ID" value="PBB04705.1"/>
    <property type="molecule type" value="Genomic_DNA"/>
</dbReference>
<dbReference type="NCBIfam" id="TIGR02532">
    <property type="entry name" value="IV_pilin_GFxxxE"/>
    <property type="match status" value="1"/>
</dbReference>
<name>A0ABX4HPR5_9BACI</name>
<evidence type="ECO:0000256" key="1">
    <source>
        <dbReference type="ARBA" id="ARBA00004241"/>
    </source>
</evidence>
<dbReference type="Proteomes" id="UP000217561">
    <property type="component" value="Unassembled WGS sequence"/>
</dbReference>